<dbReference type="InterPro" id="IPR003661">
    <property type="entry name" value="HisK_dim/P_dom"/>
</dbReference>
<dbReference type="InterPro" id="IPR005467">
    <property type="entry name" value="His_kinase_dom"/>
</dbReference>
<dbReference type="SMART" id="SM00388">
    <property type="entry name" value="HisKA"/>
    <property type="match status" value="1"/>
</dbReference>
<dbReference type="EMBL" id="LCZJ02000030">
    <property type="protein sequence ID" value="KTD85077.1"/>
    <property type="molecule type" value="Genomic_DNA"/>
</dbReference>
<protein>
    <recommendedName>
        <fullName evidence="2">histidine kinase</fullName>
        <ecNumber evidence="2">2.7.13.3</ecNumber>
    </recommendedName>
</protein>
<dbReference type="Proteomes" id="UP000054709">
    <property type="component" value="Unassembled WGS sequence"/>
</dbReference>
<evidence type="ECO:0000313" key="12">
    <source>
        <dbReference type="Proteomes" id="UP000054709"/>
    </source>
</evidence>
<dbReference type="Gene3D" id="3.30.565.10">
    <property type="entry name" value="Histidine kinase-like ATPase, C-terminal domain"/>
    <property type="match status" value="1"/>
</dbReference>
<evidence type="ECO:0000256" key="9">
    <source>
        <dbReference type="SAM" id="Phobius"/>
    </source>
</evidence>
<keyword evidence="8" id="KW-0902">Two-component regulatory system</keyword>
<keyword evidence="6" id="KW-0418">Kinase</keyword>
<dbReference type="SMART" id="SM00387">
    <property type="entry name" value="HATPase_c"/>
    <property type="match status" value="1"/>
</dbReference>
<evidence type="ECO:0000256" key="7">
    <source>
        <dbReference type="ARBA" id="ARBA00022840"/>
    </source>
</evidence>
<feature type="domain" description="Histidine kinase" evidence="10">
    <location>
        <begin position="426"/>
        <end position="630"/>
    </location>
</feature>
<dbReference type="RefSeq" id="WP_060625083.1">
    <property type="nucleotide sequence ID" value="NZ_LCZJ02000030.1"/>
</dbReference>
<dbReference type="EC" id="2.7.13.3" evidence="2"/>
<feature type="transmembrane region" description="Helical" evidence="9">
    <location>
        <begin position="280"/>
        <end position="300"/>
    </location>
</feature>
<keyword evidence="9" id="KW-1133">Transmembrane helix</keyword>
<name>A0A0W1AUW6_9BACL</name>
<dbReference type="PRINTS" id="PR00344">
    <property type="entry name" value="BCTRLSENSOR"/>
</dbReference>
<feature type="transmembrane region" description="Helical" evidence="9">
    <location>
        <begin position="210"/>
        <end position="234"/>
    </location>
</feature>
<reference evidence="11 12" key="1">
    <citation type="journal article" date="2015" name="Int. Biodeterior. Biodegradation">
        <title>Physiological and genetic screening methods for the isolation of methyl tert-butyl ether-degrading bacteria for bioremediation purposes.</title>
        <authorList>
            <person name="Guisado I.M."/>
            <person name="Purswani J."/>
            <person name="Gonzalez Lopez J."/>
            <person name="Pozo C."/>
        </authorList>
    </citation>
    <scope>NUCLEOTIDE SEQUENCE [LARGE SCALE GENOMIC DNA]</scope>
    <source>
        <strain evidence="11 12">SH7</strain>
    </source>
</reference>
<keyword evidence="7" id="KW-0067">ATP-binding</keyword>
<evidence type="ECO:0000256" key="6">
    <source>
        <dbReference type="ARBA" id="ARBA00022777"/>
    </source>
</evidence>
<evidence type="ECO:0000256" key="5">
    <source>
        <dbReference type="ARBA" id="ARBA00022741"/>
    </source>
</evidence>
<comment type="caution">
    <text evidence="11">The sequence shown here is derived from an EMBL/GenBank/DDBJ whole genome shotgun (WGS) entry which is preliminary data.</text>
</comment>
<keyword evidence="3" id="KW-0597">Phosphoprotein</keyword>
<dbReference type="InterPro" id="IPR004358">
    <property type="entry name" value="Sig_transdc_His_kin-like_C"/>
</dbReference>
<evidence type="ECO:0000259" key="10">
    <source>
        <dbReference type="PROSITE" id="PS50109"/>
    </source>
</evidence>
<organism evidence="11 12">
    <name type="scientific">Paenibacillus etheri</name>
    <dbReference type="NCBI Taxonomy" id="1306852"/>
    <lineage>
        <taxon>Bacteria</taxon>
        <taxon>Bacillati</taxon>
        <taxon>Bacillota</taxon>
        <taxon>Bacilli</taxon>
        <taxon>Bacillales</taxon>
        <taxon>Paenibacillaceae</taxon>
        <taxon>Paenibacillus</taxon>
    </lineage>
</organism>
<gene>
    <name evidence="11" type="ORF">UQ64_21945</name>
</gene>
<evidence type="ECO:0000313" key="11">
    <source>
        <dbReference type="EMBL" id="KTD85077.1"/>
    </source>
</evidence>
<dbReference type="InterPro" id="IPR036097">
    <property type="entry name" value="HisK_dim/P_sf"/>
</dbReference>
<dbReference type="PANTHER" id="PTHR43065">
    <property type="entry name" value="SENSOR HISTIDINE KINASE"/>
    <property type="match status" value="1"/>
</dbReference>
<evidence type="ECO:0000256" key="8">
    <source>
        <dbReference type="ARBA" id="ARBA00023012"/>
    </source>
</evidence>
<dbReference type="PANTHER" id="PTHR43065:SF53">
    <property type="entry name" value="SPORULATION KINASE B"/>
    <property type="match status" value="1"/>
</dbReference>
<keyword evidence="9" id="KW-0812">Transmembrane</keyword>
<dbReference type="OrthoDB" id="9815750at2"/>
<dbReference type="GO" id="GO:0000155">
    <property type="term" value="F:phosphorelay sensor kinase activity"/>
    <property type="evidence" value="ECO:0007669"/>
    <property type="project" value="InterPro"/>
</dbReference>
<feature type="transmembrane region" description="Helical" evidence="9">
    <location>
        <begin position="306"/>
        <end position="329"/>
    </location>
</feature>
<dbReference type="Pfam" id="PF02518">
    <property type="entry name" value="HATPase_c"/>
    <property type="match status" value="1"/>
</dbReference>
<feature type="transmembrane region" description="Helical" evidence="9">
    <location>
        <begin position="240"/>
        <end position="260"/>
    </location>
</feature>
<keyword evidence="9" id="KW-0472">Membrane</keyword>
<dbReference type="GO" id="GO:0005524">
    <property type="term" value="F:ATP binding"/>
    <property type="evidence" value="ECO:0007669"/>
    <property type="project" value="UniProtKB-KW"/>
</dbReference>
<evidence type="ECO:0000256" key="1">
    <source>
        <dbReference type="ARBA" id="ARBA00000085"/>
    </source>
</evidence>
<evidence type="ECO:0000256" key="4">
    <source>
        <dbReference type="ARBA" id="ARBA00022679"/>
    </source>
</evidence>
<comment type="catalytic activity">
    <reaction evidence="1">
        <text>ATP + protein L-histidine = ADP + protein N-phospho-L-histidine.</text>
        <dbReference type="EC" id="2.7.13.3"/>
    </reaction>
</comment>
<proteinExistence type="predicted"/>
<dbReference type="AlphaFoldDB" id="A0A0W1AUW6"/>
<dbReference type="SUPFAM" id="SSF55874">
    <property type="entry name" value="ATPase domain of HSP90 chaperone/DNA topoisomerase II/histidine kinase"/>
    <property type="match status" value="1"/>
</dbReference>
<keyword evidence="12" id="KW-1185">Reference proteome</keyword>
<dbReference type="InterPro" id="IPR003594">
    <property type="entry name" value="HATPase_dom"/>
</dbReference>
<dbReference type="CDD" id="cd00082">
    <property type="entry name" value="HisKA"/>
    <property type="match status" value="1"/>
</dbReference>
<dbReference type="Pfam" id="PF00512">
    <property type="entry name" value="HisKA"/>
    <property type="match status" value="1"/>
</dbReference>
<accession>A0A0W1AUW6</accession>
<dbReference type="InterPro" id="IPR036890">
    <property type="entry name" value="HATPase_C_sf"/>
</dbReference>
<dbReference type="PROSITE" id="PS50109">
    <property type="entry name" value="HIS_KIN"/>
    <property type="match status" value="1"/>
</dbReference>
<feature type="transmembrane region" description="Helical" evidence="9">
    <location>
        <begin position="181"/>
        <end position="201"/>
    </location>
</feature>
<evidence type="ECO:0000256" key="3">
    <source>
        <dbReference type="ARBA" id="ARBA00022553"/>
    </source>
</evidence>
<evidence type="ECO:0000256" key="2">
    <source>
        <dbReference type="ARBA" id="ARBA00012438"/>
    </source>
</evidence>
<keyword evidence="5" id="KW-0547">Nucleotide-binding</keyword>
<feature type="transmembrane region" description="Helical" evidence="9">
    <location>
        <begin position="338"/>
        <end position="362"/>
    </location>
</feature>
<feature type="transmembrane region" description="Helical" evidence="9">
    <location>
        <begin position="368"/>
        <end position="387"/>
    </location>
</feature>
<sequence>MKLPKPKIAATLLLFLLLTAIVPYGTAIVSAGSSDSVLPSWEIRFGNTEAETVEEAAAASDDEWIRVTPHDNKPETPRGISSAWLRFSLPQMSEKSALFINKVYGNSVKAYLNNALVYDSENKYNFNGSKILIPLSEEDGGQELYIWTQGGSKDLGIEGEIRVDRYSELLSVYVKRGLMDIIIGTTFIFIAIVLLICSLFLRKGFFTDGFLLMLILLSIGVIVVTYSSFLPIILGNYGKVVLIFFDLALYTVLPSLTFYFEKIFGSGKKQIVTRFRKFQVVYSIFCLSLMVINILLSYQLEDFYRLMTANVLGIFMIVQIILLLSLAFIHTYRGNGDAIVFTTGFTIFAFVSLGELVVYYISRETYQLYWWKWGMVFFILSLIVILGRRFTRNHEQLVEYSRKLETFNNDLQRSEKMEIISELAASVAHEVRNPLQVTRGFLQILGERSDHKEREYMQMAIAELDRATVIISDFLTFAKPGLETIERLDVSEELRHVSGILSPLANLQGGVIELDLQSGLCVNGSSAKFKQAFINIIKNSIEALQDNGLIRVTAWKSEAHVMISVRDNGEGMNGSELARLGEPYYSNKTKGTGLGLMVTFRIIEAMEGTTEFQSEKGEGTEIIIKLPKSRKI</sequence>
<dbReference type="Gene3D" id="1.10.287.130">
    <property type="match status" value="1"/>
</dbReference>
<keyword evidence="4" id="KW-0808">Transferase</keyword>
<dbReference type="SUPFAM" id="SSF47384">
    <property type="entry name" value="Homodimeric domain of signal transducing histidine kinase"/>
    <property type="match status" value="1"/>
</dbReference>